<dbReference type="EMBL" id="JAFIMR010000052">
    <property type="protein sequence ID" value="KAI1855046.1"/>
    <property type="molecule type" value="Genomic_DNA"/>
</dbReference>
<comment type="caution">
    <text evidence="3">The sequence shown here is derived from an EMBL/GenBank/DDBJ whole genome shotgun (WGS) entry which is preliminary data.</text>
</comment>
<evidence type="ECO:0000313" key="3">
    <source>
        <dbReference type="EMBL" id="KAI1855046.1"/>
    </source>
</evidence>
<organism evidence="3 4">
    <name type="scientific">Neoarthrinium moseri</name>
    <dbReference type="NCBI Taxonomy" id="1658444"/>
    <lineage>
        <taxon>Eukaryota</taxon>
        <taxon>Fungi</taxon>
        <taxon>Dikarya</taxon>
        <taxon>Ascomycota</taxon>
        <taxon>Pezizomycotina</taxon>
        <taxon>Sordariomycetes</taxon>
        <taxon>Xylariomycetidae</taxon>
        <taxon>Amphisphaeriales</taxon>
        <taxon>Apiosporaceae</taxon>
        <taxon>Neoarthrinium</taxon>
    </lineage>
</organism>
<evidence type="ECO:0000313" key="4">
    <source>
        <dbReference type="Proteomes" id="UP000829685"/>
    </source>
</evidence>
<sequence length="144" mass="15587">MNPLMLSALLVFVLAKTVHATYRQTCKNIIFNKNDPMTGGRPSLTADCPQEDNGFVLCTKLDLGFCYANLSGKLTAQNSDDARQGFGATCWDCVFAVNTLQCVSPTPSSLATSLFGCVGYDELIENNNGYLRCFNHLSKPNCGG</sequence>
<proteinExistence type="predicted"/>
<evidence type="ECO:0000259" key="2">
    <source>
        <dbReference type="Pfam" id="PF08881"/>
    </source>
</evidence>
<protein>
    <recommendedName>
        <fullName evidence="2">Cyanovirin-N domain-containing protein</fullName>
    </recommendedName>
</protein>
<gene>
    <name evidence="3" type="ORF">JX265_012401</name>
</gene>
<feature type="domain" description="Cyanovirin-N" evidence="2">
    <location>
        <begin position="22"/>
        <end position="132"/>
    </location>
</feature>
<dbReference type="Gene3D" id="2.30.60.10">
    <property type="entry name" value="Cyanovirin-N"/>
    <property type="match status" value="1"/>
</dbReference>
<dbReference type="InterPro" id="IPR011058">
    <property type="entry name" value="Cyanovirin-N"/>
</dbReference>
<evidence type="ECO:0000256" key="1">
    <source>
        <dbReference type="SAM" id="SignalP"/>
    </source>
</evidence>
<reference evidence="3" key="1">
    <citation type="submission" date="2021-03" db="EMBL/GenBank/DDBJ databases">
        <title>Revisited historic fungal species revealed as producer of novel bioactive compounds through whole genome sequencing and comparative genomics.</title>
        <authorList>
            <person name="Vignolle G.A."/>
            <person name="Hochenegger N."/>
            <person name="Mach R.L."/>
            <person name="Mach-Aigner A.R."/>
            <person name="Javad Rahimi M."/>
            <person name="Salim K.A."/>
            <person name="Chan C.M."/>
            <person name="Lim L.B.L."/>
            <person name="Cai F."/>
            <person name="Druzhinina I.S."/>
            <person name="U'Ren J.M."/>
            <person name="Derntl C."/>
        </authorList>
    </citation>
    <scope>NUCLEOTIDE SEQUENCE</scope>
    <source>
        <strain evidence="3">TUCIM 5799</strain>
    </source>
</reference>
<dbReference type="InterPro" id="IPR036673">
    <property type="entry name" value="Cyanovirin-N_sf"/>
</dbReference>
<keyword evidence="1" id="KW-0732">Signal</keyword>
<dbReference type="SUPFAM" id="SSF51322">
    <property type="entry name" value="Cyanovirin-N"/>
    <property type="match status" value="1"/>
</dbReference>
<feature type="chain" id="PRO_5040145779" description="Cyanovirin-N domain-containing protein" evidence="1">
    <location>
        <begin position="21"/>
        <end position="144"/>
    </location>
</feature>
<keyword evidence="4" id="KW-1185">Reference proteome</keyword>
<dbReference type="AlphaFoldDB" id="A0A9P9WAR7"/>
<accession>A0A9P9WAR7</accession>
<dbReference type="OrthoDB" id="4672515at2759"/>
<dbReference type="Pfam" id="PF08881">
    <property type="entry name" value="CVNH"/>
    <property type="match status" value="1"/>
</dbReference>
<feature type="signal peptide" evidence="1">
    <location>
        <begin position="1"/>
        <end position="20"/>
    </location>
</feature>
<name>A0A9P9WAR7_9PEZI</name>
<dbReference type="Proteomes" id="UP000829685">
    <property type="component" value="Unassembled WGS sequence"/>
</dbReference>